<organism evidence="2">
    <name type="scientific">Anguilla anguilla</name>
    <name type="common">European freshwater eel</name>
    <name type="synonym">Muraena anguilla</name>
    <dbReference type="NCBI Taxonomy" id="7936"/>
    <lineage>
        <taxon>Eukaryota</taxon>
        <taxon>Metazoa</taxon>
        <taxon>Chordata</taxon>
        <taxon>Craniata</taxon>
        <taxon>Vertebrata</taxon>
        <taxon>Euteleostomi</taxon>
        <taxon>Actinopterygii</taxon>
        <taxon>Neopterygii</taxon>
        <taxon>Teleostei</taxon>
        <taxon>Anguilliformes</taxon>
        <taxon>Anguillidae</taxon>
        <taxon>Anguilla</taxon>
    </lineage>
</organism>
<protein>
    <submittedName>
        <fullName evidence="2">Uncharacterized protein</fullName>
    </submittedName>
</protein>
<evidence type="ECO:0000256" key="1">
    <source>
        <dbReference type="SAM" id="Phobius"/>
    </source>
</evidence>
<dbReference type="AlphaFoldDB" id="A0A0E9WR18"/>
<sequence>MPMFYILTSVFVIIFCLSCSYNLFFFKIKPPNPETAMRH</sequence>
<accession>A0A0E9WR18</accession>
<keyword evidence="1" id="KW-1133">Transmembrane helix</keyword>
<dbReference type="EMBL" id="GBXM01015718">
    <property type="protein sequence ID" value="JAH92859.1"/>
    <property type="molecule type" value="Transcribed_RNA"/>
</dbReference>
<name>A0A0E9WR18_ANGAN</name>
<keyword evidence="1" id="KW-0472">Membrane</keyword>
<reference evidence="2" key="1">
    <citation type="submission" date="2014-11" db="EMBL/GenBank/DDBJ databases">
        <authorList>
            <person name="Amaro Gonzalez C."/>
        </authorList>
    </citation>
    <scope>NUCLEOTIDE SEQUENCE</scope>
</reference>
<evidence type="ECO:0000313" key="2">
    <source>
        <dbReference type="EMBL" id="JAH92859.1"/>
    </source>
</evidence>
<reference evidence="2" key="2">
    <citation type="journal article" date="2015" name="Fish Shellfish Immunol.">
        <title>Early steps in the European eel (Anguilla anguilla)-Vibrio vulnificus interaction in the gills: Role of the RtxA13 toxin.</title>
        <authorList>
            <person name="Callol A."/>
            <person name="Pajuelo D."/>
            <person name="Ebbesson L."/>
            <person name="Teles M."/>
            <person name="MacKenzie S."/>
            <person name="Amaro C."/>
        </authorList>
    </citation>
    <scope>NUCLEOTIDE SEQUENCE</scope>
</reference>
<keyword evidence="1" id="KW-0812">Transmembrane</keyword>
<proteinExistence type="predicted"/>
<feature type="transmembrane region" description="Helical" evidence="1">
    <location>
        <begin position="6"/>
        <end position="28"/>
    </location>
</feature>